<reference evidence="2 3" key="1">
    <citation type="journal article" date="2019" name="Nat. Ecol. Evol.">
        <title>Megaphylogeny resolves global patterns of mushroom evolution.</title>
        <authorList>
            <person name="Varga T."/>
            <person name="Krizsan K."/>
            <person name="Foldi C."/>
            <person name="Dima B."/>
            <person name="Sanchez-Garcia M."/>
            <person name="Sanchez-Ramirez S."/>
            <person name="Szollosi G.J."/>
            <person name="Szarkandi J.G."/>
            <person name="Papp V."/>
            <person name="Albert L."/>
            <person name="Andreopoulos W."/>
            <person name="Angelini C."/>
            <person name="Antonin V."/>
            <person name="Barry K.W."/>
            <person name="Bougher N.L."/>
            <person name="Buchanan P."/>
            <person name="Buyck B."/>
            <person name="Bense V."/>
            <person name="Catcheside P."/>
            <person name="Chovatia M."/>
            <person name="Cooper J."/>
            <person name="Damon W."/>
            <person name="Desjardin D."/>
            <person name="Finy P."/>
            <person name="Geml J."/>
            <person name="Haridas S."/>
            <person name="Hughes K."/>
            <person name="Justo A."/>
            <person name="Karasinski D."/>
            <person name="Kautmanova I."/>
            <person name="Kiss B."/>
            <person name="Kocsube S."/>
            <person name="Kotiranta H."/>
            <person name="LaButti K.M."/>
            <person name="Lechner B.E."/>
            <person name="Liimatainen K."/>
            <person name="Lipzen A."/>
            <person name="Lukacs Z."/>
            <person name="Mihaltcheva S."/>
            <person name="Morgado L.N."/>
            <person name="Niskanen T."/>
            <person name="Noordeloos M.E."/>
            <person name="Ohm R.A."/>
            <person name="Ortiz-Santana B."/>
            <person name="Ovrebo C."/>
            <person name="Racz N."/>
            <person name="Riley R."/>
            <person name="Savchenko A."/>
            <person name="Shiryaev A."/>
            <person name="Soop K."/>
            <person name="Spirin V."/>
            <person name="Szebenyi C."/>
            <person name="Tomsovsky M."/>
            <person name="Tulloss R.E."/>
            <person name="Uehling J."/>
            <person name="Grigoriev I.V."/>
            <person name="Vagvolgyi C."/>
            <person name="Papp T."/>
            <person name="Martin F.M."/>
            <person name="Miettinen O."/>
            <person name="Hibbett D.S."/>
            <person name="Nagy L.G."/>
        </authorList>
    </citation>
    <scope>NUCLEOTIDE SEQUENCE [LARGE SCALE GENOMIC DNA]</scope>
    <source>
        <strain evidence="2 3">CBS 121175</strain>
    </source>
</reference>
<dbReference type="AlphaFoldDB" id="A0A5C3LBV8"/>
<proteinExistence type="predicted"/>
<dbReference type="EMBL" id="ML210147">
    <property type="protein sequence ID" value="TFK30280.1"/>
    <property type="molecule type" value="Genomic_DNA"/>
</dbReference>
<gene>
    <name evidence="2" type="ORF">FA15DRAFT_206389</name>
</gene>
<evidence type="ECO:0000256" key="1">
    <source>
        <dbReference type="SAM" id="MobiDB-lite"/>
    </source>
</evidence>
<accession>A0A5C3LBV8</accession>
<feature type="region of interest" description="Disordered" evidence="1">
    <location>
        <begin position="1"/>
        <end position="21"/>
    </location>
</feature>
<evidence type="ECO:0000313" key="2">
    <source>
        <dbReference type="EMBL" id="TFK30280.1"/>
    </source>
</evidence>
<protein>
    <submittedName>
        <fullName evidence="2">Uncharacterized protein</fullName>
    </submittedName>
</protein>
<feature type="region of interest" description="Disordered" evidence="1">
    <location>
        <begin position="66"/>
        <end position="85"/>
    </location>
</feature>
<evidence type="ECO:0000313" key="3">
    <source>
        <dbReference type="Proteomes" id="UP000307440"/>
    </source>
</evidence>
<organism evidence="2 3">
    <name type="scientific">Coprinopsis marcescibilis</name>
    <name type="common">Agaric fungus</name>
    <name type="synonym">Psathyrella marcescibilis</name>
    <dbReference type="NCBI Taxonomy" id="230819"/>
    <lineage>
        <taxon>Eukaryota</taxon>
        <taxon>Fungi</taxon>
        <taxon>Dikarya</taxon>
        <taxon>Basidiomycota</taxon>
        <taxon>Agaricomycotina</taxon>
        <taxon>Agaricomycetes</taxon>
        <taxon>Agaricomycetidae</taxon>
        <taxon>Agaricales</taxon>
        <taxon>Agaricineae</taxon>
        <taxon>Psathyrellaceae</taxon>
        <taxon>Coprinopsis</taxon>
    </lineage>
</organism>
<feature type="region of interest" description="Disordered" evidence="1">
    <location>
        <begin position="121"/>
        <end position="147"/>
    </location>
</feature>
<dbReference type="Proteomes" id="UP000307440">
    <property type="component" value="Unassembled WGS sequence"/>
</dbReference>
<sequence length="147" mass="16689">MRVTGKPSLVLTSDDGKQKPAGSWLRAYSGRKCHVNMVHPRYILGQSIGVAARSWTLEAPRFQKRTFEKTRKQPSNRPHRPYPSFTSAMVSDAAKRRGINIKLINPRPRQRLLLSNLDEPIQHHPTAPEHGMLMVSSANDDEEKKAR</sequence>
<keyword evidence="3" id="KW-1185">Reference proteome</keyword>
<name>A0A5C3LBV8_COPMA</name>